<sequence length="156" mass="17435">MMKTQIIVALIAGLAAILGPFLQNHFRIDPRQSIERDLKIAEQLPDESKAKQLLKKDIERRVQELAMHGKGKRAWGLTIFCLVAGGGCLYGMAVLFYKGWVGLGWARLLIVPSLILFVFALAFLNQVPGYFKKVPRDEQGNIVSIDELGGIDRDKK</sequence>
<feature type="transmembrane region" description="Helical" evidence="1">
    <location>
        <begin position="103"/>
        <end position="124"/>
    </location>
</feature>
<comment type="caution">
    <text evidence="2">The sequence shown here is derived from an EMBL/GenBank/DDBJ whole genome shotgun (WGS) entry which is preliminary data.</text>
</comment>
<evidence type="ECO:0000256" key="1">
    <source>
        <dbReference type="SAM" id="Phobius"/>
    </source>
</evidence>
<evidence type="ECO:0000313" key="3">
    <source>
        <dbReference type="Proteomes" id="UP000317536"/>
    </source>
</evidence>
<keyword evidence="1" id="KW-1133">Transmembrane helix</keyword>
<name>A0A556R7L1_9BIFI</name>
<feature type="transmembrane region" description="Helical" evidence="1">
    <location>
        <begin position="74"/>
        <end position="97"/>
    </location>
</feature>
<evidence type="ECO:0000313" key="2">
    <source>
        <dbReference type="EMBL" id="TSJ84874.1"/>
    </source>
</evidence>
<accession>A0A556R7L1</accession>
<keyword evidence="1" id="KW-0472">Membrane</keyword>
<dbReference type="Proteomes" id="UP000317536">
    <property type="component" value="Unassembled WGS sequence"/>
</dbReference>
<reference evidence="2 3" key="1">
    <citation type="submission" date="2019-07" db="EMBL/GenBank/DDBJ databases">
        <title>Bifidobacterium asteroides genomes.</title>
        <authorList>
            <person name="Zheng H."/>
        </authorList>
    </citation>
    <scope>NUCLEOTIDE SEQUENCE [LARGE SCALE GENOMIC DNA]</scope>
    <source>
        <strain evidence="2 3">W8111</strain>
    </source>
</reference>
<protein>
    <submittedName>
        <fullName evidence="2">Uncharacterized protein</fullName>
    </submittedName>
</protein>
<proteinExistence type="predicted"/>
<organism evidence="2 3">
    <name type="scientific">Bifidobacterium asteroides</name>
    <dbReference type="NCBI Taxonomy" id="1684"/>
    <lineage>
        <taxon>Bacteria</taxon>
        <taxon>Bacillati</taxon>
        <taxon>Actinomycetota</taxon>
        <taxon>Actinomycetes</taxon>
        <taxon>Bifidobacteriales</taxon>
        <taxon>Bifidobacteriaceae</taxon>
        <taxon>Bifidobacterium</taxon>
    </lineage>
</organism>
<dbReference type="EMBL" id="VMHJ01000005">
    <property type="protein sequence ID" value="TSJ84874.1"/>
    <property type="molecule type" value="Genomic_DNA"/>
</dbReference>
<keyword evidence="1" id="KW-0812">Transmembrane</keyword>
<gene>
    <name evidence="2" type="ORF">FPK29_08795</name>
</gene>
<feature type="transmembrane region" description="Helical" evidence="1">
    <location>
        <begin position="6"/>
        <end position="22"/>
    </location>
</feature>
<dbReference type="AlphaFoldDB" id="A0A556R7L1"/>